<reference evidence="1 3" key="2">
    <citation type="journal article" date="2013" name="Nature">
        <title>Insights into bilaterian evolution from three spiralian genomes.</title>
        <authorList>
            <person name="Simakov O."/>
            <person name="Marletaz F."/>
            <person name="Cho S.J."/>
            <person name="Edsinger-Gonzales E."/>
            <person name="Havlak P."/>
            <person name="Hellsten U."/>
            <person name="Kuo D.H."/>
            <person name="Larsson T."/>
            <person name="Lv J."/>
            <person name="Arendt D."/>
            <person name="Savage R."/>
            <person name="Osoegawa K."/>
            <person name="de Jong P."/>
            <person name="Grimwood J."/>
            <person name="Chapman J.A."/>
            <person name="Shapiro H."/>
            <person name="Aerts A."/>
            <person name="Otillar R.P."/>
            <person name="Terry A.Y."/>
            <person name="Boore J.L."/>
            <person name="Grigoriev I.V."/>
            <person name="Lindberg D.R."/>
            <person name="Seaver E.C."/>
            <person name="Weisblat D.A."/>
            <person name="Putnam N.H."/>
            <person name="Rokhsar D.S."/>
        </authorList>
    </citation>
    <scope>NUCLEOTIDE SEQUENCE</scope>
    <source>
        <strain evidence="1 3">I ESC-2004</strain>
    </source>
</reference>
<reference evidence="2" key="3">
    <citation type="submission" date="2015-06" db="UniProtKB">
        <authorList>
            <consortium name="EnsemblMetazoa"/>
        </authorList>
    </citation>
    <scope>IDENTIFICATION</scope>
</reference>
<keyword evidence="3" id="KW-1185">Reference proteome</keyword>
<organism evidence="1">
    <name type="scientific">Capitella teleta</name>
    <name type="common">Polychaete worm</name>
    <dbReference type="NCBI Taxonomy" id="283909"/>
    <lineage>
        <taxon>Eukaryota</taxon>
        <taxon>Metazoa</taxon>
        <taxon>Spiralia</taxon>
        <taxon>Lophotrochozoa</taxon>
        <taxon>Annelida</taxon>
        <taxon>Polychaeta</taxon>
        <taxon>Sedentaria</taxon>
        <taxon>Scolecida</taxon>
        <taxon>Capitellidae</taxon>
        <taxon>Capitella</taxon>
    </lineage>
</organism>
<evidence type="ECO:0000313" key="2">
    <source>
        <dbReference type="EnsemblMetazoa" id="CapteP210901"/>
    </source>
</evidence>
<proteinExistence type="predicted"/>
<name>R7VFI9_CAPTE</name>
<sequence length="135" mass="15108">MQYRSEAFQVCVAKQMYSFRFSVTLIHCVPHNSAHLFNDNCMSTCQSSTLGYLRVHSFHGGRLSDNVDVNTGTHICHVSKSRGQLSIMVGLKSKAKIAAMLAKAGVMYQVMILRGQMNDIIMPETVFVSFSFMSF</sequence>
<dbReference type="AlphaFoldDB" id="R7VFI9"/>
<dbReference type="EnsemblMetazoa" id="CapteT210901">
    <property type="protein sequence ID" value="CapteP210901"/>
    <property type="gene ID" value="CapteG210901"/>
</dbReference>
<accession>R7VFI9</accession>
<dbReference type="Proteomes" id="UP000014760">
    <property type="component" value="Unassembled WGS sequence"/>
</dbReference>
<dbReference type="HOGENOM" id="CLU_1887686_0_0_1"/>
<protein>
    <submittedName>
        <fullName evidence="1 2">Uncharacterized protein</fullName>
    </submittedName>
</protein>
<reference evidence="3" key="1">
    <citation type="submission" date="2012-12" db="EMBL/GenBank/DDBJ databases">
        <authorList>
            <person name="Hellsten U."/>
            <person name="Grimwood J."/>
            <person name="Chapman J.A."/>
            <person name="Shapiro H."/>
            <person name="Aerts A."/>
            <person name="Otillar R.P."/>
            <person name="Terry A.Y."/>
            <person name="Boore J.L."/>
            <person name="Simakov O."/>
            <person name="Marletaz F."/>
            <person name="Cho S.-J."/>
            <person name="Edsinger-Gonzales E."/>
            <person name="Havlak P."/>
            <person name="Kuo D.-H."/>
            <person name="Larsson T."/>
            <person name="Lv J."/>
            <person name="Arendt D."/>
            <person name="Savage R."/>
            <person name="Osoegawa K."/>
            <person name="de Jong P."/>
            <person name="Lindberg D.R."/>
            <person name="Seaver E.C."/>
            <person name="Weisblat D.A."/>
            <person name="Putnam N.H."/>
            <person name="Grigoriev I.V."/>
            <person name="Rokhsar D.S."/>
        </authorList>
    </citation>
    <scope>NUCLEOTIDE SEQUENCE</scope>
    <source>
        <strain evidence="3">I ESC-2004</strain>
    </source>
</reference>
<gene>
    <name evidence="1" type="ORF">CAPTEDRAFT_210901</name>
</gene>
<dbReference type="EMBL" id="AMQN01004832">
    <property type="status" value="NOT_ANNOTATED_CDS"/>
    <property type="molecule type" value="Genomic_DNA"/>
</dbReference>
<dbReference type="EMBL" id="KB294486">
    <property type="protein sequence ID" value="ELU14445.1"/>
    <property type="molecule type" value="Genomic_DNA"/>
</dbReference>
<evidence type="ECO:0000313" key="3">
    <source>
        <dbReference type="Proteomes" id="UP000014760"/>
    </source>
</evidence>
<evidence type="ECO:0000313" key="1">
    <source>
        <dbReference type="EMBL" id="ELU14445.1"/>
    </source>
</evidence>